<name>A0A5B7K6C6_PORTR</name>
<sequence>MVQDMLGKEFFSDVYQVTAEGGDGGGSTKLLPGRYKDVVQCGVSVCVCVMVNFFLFFI</sequence>
<keyword evidence="1" id="KW-0812">Transmembrane</keyword>
<evidence type="ECO:0000256" key="1">
    <source>
        <dbReference type="SAM" id="Phobius"/>
    </source>
</evidence>
<feature type="transmembrane region" description="Helical" evidence="1">
    <location>
        <begin position="38"/>
        <end position="57"/>
    </location>
</feature>
<proteinExistence type="predicted"/>
<gene>
    <name evidence="2" type="ORF">E2C01_097673</name>
</gene>
<evidence type="ECO:0000313" key="3">
    <source>
        <dbReference type="Proteomes" id="UP000324222"/>
    </source>
</evidence>
<organism evidence="2 3">
    <name type="scientific">Portunus trituberculatus</name>
    <name type="common">Swimming crab</name>
    <name type="synonym">Neptunus trituberculatus</name>
    <dbReference type="NCBI Taxonomy" id="210409"/>
    <lineage>
        <taxon>Eukaryota</taxon>
        <taxon>Metazoa</taxon>
        <taxon>Ecdysozoa</taxon>
        <taxon>Arthropoda</taxon>
        <taxon>Crustacea</taxon>
        <taxon>Multicrustacea</taxon>
        <taxon>Malacostraca</taxon>
        <taxon>Eumalacostraca</taxon>
        <taxon>Eucarida</taxon>
        <taxon>Decapoda</taxon>
        <taxon>Pleocyemata</taxon>
        <taxon>Brachyura</taxon>
        <taxon>Eubrachyura</taxon>
        <taxon>Portunoidea</taxon>
        <taxon>Portunidae</taxon>
        <taxon>Portuninae</taxon>
        <taxon>Portunus</taxon>
    </lineage>
</organism>
<dbReference type="EMBL" id="VSRR010129998">
    <property type="protein sequence ID" value="MPD02114.1"/>
    <property type="molecule type" value="Genomic_DNA"/>
</dbReference>
<evidence type="ECO:0000313" key="2">
    <source>
        <dbReference type="EMBL" id="MPD02114.1"/>
    </source>
</evidence>
<keyword evidence="1" id="KW-1133">Transmembrane helix</keyword>
<dbReference type="OrthoDB" id="329666at2759"/>
<accession>A0A5B7K6C6</accession>
<comment type="caution">
    <text evidence="2">The sequence shown here is derived from an EMBL/GenBank/DDBJ whole genome shotgun (WGS) entry which is preliminary data.</text>
</comment>
<protein>
    <submittedName>
        <fullName evidence="2">Uncharacterized protein</fullName>
    </submittedName>
</protein>
<dbReference type="Proteomes" id="UP000324222">
    <property type="component" value="Unassembled WGS sequence"/>
</dbReference>
<reference evidence="2 3" key="1">
    <citation type="submission" date="2019-05" db="EMBL/GenBank/DDBJ databases">
        <title>Another draft genome of Portunus trituberculatus and its Hox gene families provides insights of decapod evolution.</title>
        <authorList>
            <person name="Jeong J.-H."/>
            <person name="Song I."/>
            <person name="Kim S."/>
            <person name="Choi T."/>
            <person name="Kim D."/>
            <person name="Ryu S."/>
            <person name="Kim W."/>
        </authorList>
    </citation>
    <scope>NUCLEOTIDE SEQUENCE [LARGE SCALE GENOMIC DNA]</scope>
    <source>
        <tissue evidence="2">Muscle</tissue>
    </source>
</reference>
<keyword evidence="3" id="KW-1185">Reference proteome</keyword>
<dbReference type="AlphaFoldDB" id="A0A5B7K6C6"/>
<keyword evidence="1" id="KW-0472">Membrane</keyword>